<keyword evidence="3" id="KW-1185">Reference proteome</keyword>
<gene>
    <name evidence="2" type="ORF">SAMEA104719789_01523</name>
</gene>
<organism evidence="2 3">
    <name type="scientific">Candidatus Ornithobacterium hominis</name>
    <dbReference type="NCBI Taxonomy" id="2497989"/>
    <lineage>
        <taxon>Bacteria</taxon>
        <taxon>Pseudomonadati</taxon>
        <taxon>Bacteroidota</taxon>
        <taxon>Flavobacteriia</taxon>
        <taxon>Flavobacteriales</taxon>
        <taxon>Weeksellaceae</taxon>
        <taxon>Ornithobacterium</taxon>
    </lineage>
</organism>
<dbReference type="AlphaFoldDB" id="A0A383U451"/>
<dbReference type="InterPro" id="IPR030890">
    <property type="entry name" value="LP_HExxH_w_TonB"/>
</dbReference>
<protein>
    <submittedName>
        <fullName evidence="2">Uncharacterized protein</fullName>
    </submittedName>
</protein>
<dbReference type="Gene3D" id="3.40.390.70">
    <property type="match status" value="1"/>
</dbReference>
<keyword evidence="1" id="KW-0732">Signal</keyword>
<dbReference type="PROSITE" id="PS51257">
    <property type="entry name" value="PROKAR_LIPOPROTEIN"/>
    <property type="match status" value="1"/>
</dbReference>
<evidence type="ECO:0000256" key="1">
    <source>
        <dbReference type="SAM" id="SignalP"/>
    </source>
</evidence>
<feature type="chain" id="PRO_5016888274" evidence="1">
    <location>
        <begin position="22"/>
        <end position="326"/>
    </location>
</feature>
<dbReference type="Pfam" id="PF15890">
    <property type="entry name" value="Peptidase_Mx1"/>
    <property type="match status" value="1"/>
</dbReference>
<feature type="signal peptide" evidence="1">
    <location>
        <begin position="1"/>
        <end position="21"/>
    </location>
</feature>
<dbReference type="OrthoDB" id="1113652at2"/>
<accession>A0A383U451</accession>
<dbReference type="Proteomes" id="UP000262142">
    <property type="component" value="Unassembled WGS sequence"/>
</dbReference>
<sequence length="326" mass="38450">MKMKKLIYKSLLLTFVSSLLLSSCREEELSDISVVEENKLHRDNTELDKWIKDSISIPYGINIQYRWDENNTPDNAYVYPADKDKVKEVLQAIKYLLLDTYNHKQTGGKDFMKGKSPIKIYLFGGKNKDDNGVERINNPNATASEMFIYNVNNFDKNNDTEVYILARYLHHQFARKLGEIFPYDRDAFLKISQSRYHNHSTELLKNIVGINDNRRRFFGIEEYANKRSFFTMHSFLSPEDDFSEIISASFTNTFSELERARKAAAEPDYDDDPVVQERYNAEAVQAHKELVEKKNFVEEYFNKEVKINFRRMQIFSVQRLKNYIKK</sequence>
<reference evidence="2 3" key="1">
    <citation type="submission" date="2018-09" db="EMBL/GenBank/DDBJ databases">
        <authorList>
            <consortium name="Pathogen Informatics"/>
        </authorList>
    </citation>
    <scope>NUCLEOTIDE SEQUENCE [LARGE SCALE GENOMIC DNA]</scope>
    <source>
        <strain evidence="2 3">OH-22767</strain>
    </source>
</reference>
<evidence type="ECO:0000313" key="2">
    <source>
        <dbReference type="EMBL" id="SZD74066.1"/>
    </source>
</evidence>
<dbReference type="EMBL" id="UNSC01000007">
    <property type="protein sequence ID" value="SZD74066.1"/>
    <property type="molecule type" value="Genomic_DNA"/>
</dbReference>
<dbReference type="NCBIfam" id="TIGR04549">
    <property type="entry name" value="LP_HExxH_w_tonB"/>
    <property type="match status" value="1"/>
</dbReference>
<evidence type="ECO:0000313" key="3">
    <source>
        <dbReference type="Proteomes" id="UP000262142"/>
    </source>
</evidence>
<proteinExistence type="predicted"/>
<name>A0A383U451_9FLAO</name>